<keyword evidence="2" id="KW-1185">Reference proteome</keyword>
<dbReference type="RefSeq" id="WP_046231620.1">
    <property type="nucleotide sequence ID" value="NZ_FONN01000005.1"/>
</dbReference>
<dbReference type="InterPro" id="IPR001646">
    <property type="entry name" value="5peptide_repeat"/>
</dbReference>
<accession>A0A1I2CDX4</accession>
<dbReference type="Gene3D" id="2.160.20.80">
    <property type="entry name" value="E3 ubiquitin-protein ligase SopA"/>
    <property type="match status" value="1"/>
</dbReference>
<protein>
    <submittedName>
        <fullName evidence="1">Pentapeptide repeat-containing protein</fullName>
    </submittedName>
</protein>
<sequence length="376" mass="42738">MDVFKHGIEAGEEELAPLRTQMLVQLDKLWRSGMDAHIEQLKAVFRALCMRISEQQARGEKGPIGYIHFSYLRSWLMQGELKYALEAYDDTWYMDRCECIELYECDWLYPYLDRMEEGAMAARPYTPNGAAFDSRTVRLREIVTLHQYVREWLRQALPQLLVLPEFEAVKRAEILRIRTGEYKDYSEQLWMEDLADKDAKAVQEWLEQKHPTAYIASDLRSLDLSGGNYADIDLRHSHCTSGNWSNAKMERSTCIGTDFSGSKLSGTNLSQSLLFDADFSSCKLDGASFREAAGGRQVVKDGMVLGFRGISFKDADLEGADLLYADFYNADFSGACMKGALVMSSDAHKWQLSEDQKRNIQWMVEDESGVPVPAGG</sequence>
<dbReference type="SUPFAM" id="SSF141571">
    <property type="entry name" value="Pentapeptide repeat-like"/>
    <property type="match status" value="1"/>
</dbReference>
<evidence type="ECO:0000313" key="1">
    <source>
        <dbReference type="EMBL" id="SFE66402.1"/>
    </source>
</evidence>
<dbReference type="Proteomes" id="UP000183410">
    <property type="component" value="Unassembled WGS sequence"/>
</dbReference>
<dbReference type="AlphaFoldDB" id="A0A1I2CDX4"/>
<dbReference type="OrthoDB" id="2536801at2"/>
<evidence type="ECO:0000313" key="2">
    <source>
        <dbReference type="Proteomes" id="UP000183410"/>
    </source>
</evidence>
<name>A0A1I2CDX4_9BACL</name>
<dbReference type="Pfam" id="PF00805">
    <property type="entry name" value="Pentapeptide"/>
    <property type="match status" value="2"/>
</dbReference>
<dbReference type="EMBL" id="FONN01000005">
    <property type="protein sequence ID" value="SFE66402.1"/>
    <property type="molecule type" value="Genomic_DNA"/>
</dbReference>
<organism evidence="1 2">
    <name type="scientific">Paenibacillus algorifonticola</name>
    <dbReference type="NCBI Taxonomy" id="684063"/>
    <lineage>
        <taxon>Bacteria</taxon>
        <taxon>Bacillati</taxon>
        <taxon>Bacillota</taxon>
        <taxon>Bacilli</taxon>
        <taxon>Bacillales</taxon>
        <taxon>Paenibacillaceae</taxon>
        <taxon>Paenibacillus</taxon>
    </lineage>
</organism>
<reference evidence="2" key="1">
    <citation type="submission" date="2016-10" db="EMBL/GenBank/DDBJ databases">
        <authorList>
            <person name="Varghese N."/>
            <person name="Submissions S."/>
        </authorList>
    </citation>
    <scope>NUCLEOTIDE SEQUENCE [LARGE SCALE GENOMIC DNA]</scope>
    <source>
        <strain evidence="2">CGMCC 1.10223</strain>
    </source>
</reference>
<proteinExistence type="predicted"/>
<dbReference type="InterPro" id="IPR051082">
    <property type="entry name" value="Pentapeptide-BTB/POZ_domain"/>
</dbReference>
<dbReference type="PANTHER" id="PTHR14136">
    <property type="entry name" value="BTB_POZ DOMAIN-CONTAINING PROTEIN KCTD9"/>
    <property type="match status" value="1"/>
</dbReference>
<gene>
    <name evidence="1" type="ORF">SAMN04487969_10515</name>
</gene>
<dbReference type="PANTHER" id="PTHR14136:SF17">
    <property type="entry name" value="BTB_POZ DOMAIN-CONTAINING PROTEIN KCTD9"/>
    <property type="match status" value="1"/>
</dbReference>